<name>A0A848B6B2_9FIRM</name>
<dbReference type="EMBL" id="JABAFA010000072">
    <property type="protein sequence ID" value="NMD99879.1"/>
    <property type="molecule type" value="Genomic_DNA"/>
</dbReference>
<protein>
    <submittedName>
        <fullName evidence="1">Uncharacterized protein</fullName>
    </submittedName>
</protein>
<keyword evidence="2" id="KW-1185">Reference proteome</keyword>
<organism evidence="1 2">
    <name type="scientific">Selenomonas bovis</name>
    <dbReference type="NCBI Taxonomy" id="416586"/>
    <lineage>
        <taxon>Bacteria</taxon>
        <taxon>Bacillati</taxon>
        <taxon>Bacillota</taxon>
        <taxon>Negativicutes</taxon>
        <taxon>Selenomonadales</taxon>
        <taxon>Selenomonadaceae</taxon>
        <taxon>Selenomonas</taxon>
    </lineage>
</organism>
<sequence length="105" mass="11817">MIGVSDTFCLPRRRLLPADKVYGSSSDILWAEQFLKKRGTISPAECAYLAGILSLYPFSHMNSNTELYDTMHQIAEAMTDQFFLISGLRPSIHHPMMVDSLAVHL</sequence>
<dbReference type="RefSeq" id="WP_170078072.1">
    <property type="nucleotide sequence ID" value="NZ_JABAFA010000072.1"/>
</dbReference>
<comment type="caution">
    <text evidence="1">The sequence shown here is derived from an EMBL/GenBank/DDBJ whole genome shotgun (WGS) entry which is preliminary data.</text>
</comment>
<evidence type="ECO:0000313" key="2">
    <source>
        <dbReference type="Proteomes" id="UP000543804"/>
    </source>
</evidence>
<proteinExistence type="predicted"/>
<dbReference type="Proteomes" id="UP000543804">
    <property type="component" value="Unassembled WGS sequence"/>
</dbReference>
<evidence type="ECO:0000313" key="1">
    <source>
        <dbReference type="EMBL" id="NMD99879.1"/>
    </source>
</evidence>
<feature type="non-terminal residue" evidence="1">
    <location>
        <position position="105"/>
    </location>
</feature>
<dbReference type="AlphaFoldDB" id="A0A848B6B2"/>
<gene>
    <name evidence="1" type="ORF">HF878_10520</name>
</gene>
<reference evidence="1 2" key="1">
    <citation type="submission" date="2020-04" db="EMBL/GenBank/DDBJ databases">
        <authorList>
            <person name="Hitch T.C.A."/>
            <person name="Wylensek D."/>
            <person name="Clavel T."/>
        </authorList>
    </citation>
    <scope>NUCLEOTIDE SEQUENCE [LARGE SCALE GENOMIC DNA]</scope>
    <source>
        <strain evidence="1 2">PG-130-P53-12</strain>
    </source>
</reference>
<accession>A0A848B6B2</accession>